<organism evidence="2 3">
    <name type="scientific">Leishmania tarentolae</name>
    <name type="common">Sauroleishmania tarentolae</name>
    <dbReference type="NCBI Taxonomy" id="5689"/>
    <lineage>
        <taxon>Eukaryota</taxon>
        <taxon>Discoba</taxon>
        <taxon>Euglenozoa</taxon>
        <taxon>Kinetoplastea</taxon>
        <taxon>Metakinetoplastina</taxon>
        <taxon>Trypanosomatida</taxon>
        <taxon>Trypanosomatidae</taxon>
        <taxon>Leishmaniinae</taxon>
        <taxon>Leishmania</taxon>
        <taxon>lizard Leishmania</taxon>
    </lineage>
</organism>
<evidence type="ECO:0000256" key="1">
    <source>
        <dbReference type="SAM" id="Coils"/>
    </source>
</evidence>
<dbReference type="VEuPathDB" id="TriTrypDB:LtaPh_2210301"/>
<keyword evidence="1" id="KW-0175">Coiled coil</keyword>
<dbReference type="OrthoDB" id="268044at2759"/>
<accession>A0A640KFU0</accession>
<name>A0A640KFU0_LEITA</name>
<dbReference type="AlphaFoldDB" id="A0A640KFU0"/>
<reference evidence="2" key="1">
    <citation type="submission" date="2019-11" db="EMBL/GenBank/DDBJ databases">
        <title>Leishmania tarentolae CDS.</title>
        <authorList>
            <person name="Goto Y."/>
            <person name="Yamagishi J."/>
        </authorList>
    </citation>
    <scope>NUCLEOTIDE SEQUENCE [LARGE SCALE GENOMIC DNA]</scope>
    <source>
        <strain evidence="2">Parrot Tar II</strain>
    </source>
</reference>
<dbReference type="Proteomes" id="UP000419144">
    <property type="component" value="Unassembled WGS sequence"/>
</dbReference>
<keyword evidence="3" id="KW-1185">Reference proteome</keyword>
<comment type="caution">
    <text evidence="2">The sequence shown here is derived from an EMBL/GenBank/DDBJ whole genome shotgun (WGS) entry which is preliminary data.</text>
</comment>
<feature type="coiled-coil region" evidence="1">
    <location>
        <begin position="60"/>
        <end position="94"/>
    </location>
</feature>
<evidence type="ECO:0000313" key="3">
    <source>
        <dbReference type="Proteomes" id="UP000419144"/>
    </source>
</evidence>
<proteinExistence type="predicted"/>
<evidence type="ECO:0000313" key="2">
    <source>
        <dbReference type="EMBL" id="GET88576.1"/>
    </source>
</evidence>
<dbReference type="EMBL" id="BLBS01000029">
    <property type="protein sequence ID" value="GET88576.1"/>
    <property type="molecule type" value="Genomic_DNA"/>
</dbReference>
<sequence>MGMANNMPHHGYSDELRRYVDRLYQEAEAGAAHIRQASLPTATPTRAAAAAPSLGPSLQLAAYQLQQRQRQSALEQLRAEVAVEGERMKAETQRWRAYLQQQQQQL</sequence>
<protein>
    <submittedName>
        <fullName evidence="2">Uncharacterized protein</fullName>
    </submittedName>
</protein>
<gene>
    <name evidence="2" type="ORF">LtaPh_2210301</name>
</gene>